<accession>A0A9P8NVQ9</accession>
<organism evidence="1 2">
    <name type="scientific">Ogataea polymorpha</name>
    <dbReference type="NCBI Taxonomy" id="460523"/>
    <lineage>
        <taxon>Eukaryota</taxon>
        <taxon>Fungi</taxon>
        <taxon>Dikarya</taxon>
        <taxon>Ascomycota</taxon>
        <taxon>Saccharomycotina</taxon>
        <taxon>Pichiomycetes</taxon>
        <taxon>Pichiales</taxon>
        <taxon>Pichiaceae</taxon>
        <taxon>Ogataea</taxon>
    </lineage>
</organism>
<evidence type="ECO:0000313" key="1">
    <source>
        <dbReference type="EMBL" id="KAH3660585.1"/>
    </source>
</evidence>
<keyword evidence="2" id="KW-1185">Reference proteome</keyword>
<reference evidence="1" key="1">
    <citation type="journal article" date="2021" name="Open Biol.">
        <title>Shared evolutionary footprints suggest mitochondrial oxidative damage underlies multiple complex I losses in fungi.</title>
        <authorList>
            <person name="Schikora-Tamarit M.A."/>
            <person name="Marcet-Houben M."/>
            <person name="Nosek J."/>
            <person name="Gabaldon T."/>
        </authorList>
    </citation>
    <scope>NUCLEOTIDE SEQUENCE</scope>
    <source>
        <strain evidence="1">NCAIM Y.01608</strain>
    </source>
</reference>
<comment type="caution">
    <text evidence="1">The sequence shown here is derived from an EMBL/GenBank/DDBJ whole genome shotgun (WGS) entry which is preliminary data.</text>
</comment>
<dbReference type="Proteomes" id="UP000788993">
    <property type="component" value="Unassembled WGS sequence"/>
</dbReference>
<protein>
    <submittedName>
        <fullName evidence="1">Uncharacterized protein</fullName>
    </submittedName>
</protein>
<dbReference type="EMBL" id="JAEUBD010001468">
    <property type="protein sequence ID" value="KAH3660585.1"/>
    <property type="molecule type" value="Genomic_DNA"/>
</dbReference>
<sequence>MDHLVVRNHQARHPAQKVGVEAKIVLGYVKSTLQKDFAAQSTAEIVKKPLVVRDVLEQLVELDIPRQRSAVDEAVLVDRFDAPDGRGRSGMAIAEVRSDEVVLITSYALSSGRRGISTESLCFGSGVDTDETDEAWLRALWESSNESEALFVGVGLADSCASSISTKGPRSMAIGCGCITATN</sequence>
<name>A0A9P8NVQ9_9ASCO</name>
<dbReference type="AlphaFoldDB" id="A0A9P8NVQ9"/>
<proteinExistence type="predicted"/>
<gene>
    <name evidence="1" type="ORF">OGATHE_004917</name>
</gene>
<reference evidence="1" key="2">
    <citation type="submission" date="2021-01" db="EMBL/GenBank/DDBJ databases">
        <authorList>
            <person name="Schikora-Tamarit M.A."/>
        </authorList>
    </citation>
    <scope>NUCLEOTIDE SEQUENCE</scope>
    <source>
        <strain evidence="1">NCAIM Y.01608</strain>
    </source>
</reference>
<evidence type="ECO:0000313" key="2">
    <source>
        <dbReference type="Proteomes" id="UP000788993"/>
    </source>
</evidence>